<dbReference type="InterPro" id="IPR003661">
    <property type="entry name" value="HisK_dim/P_dom"/>
</dbReference>
<dbReference type="InterPro" id="IPR036097">
    <property type="entry name" value="HisK_dim/P_sf"/>
</dbReference>
<dbReference type="Pfam" id="PF02518">
    <property type="entry name" value="HATPase_c"/>
    <property type="match status" value="1"/>
</dbReference>
<dbReference type="EMBL" id="OZ026884">
    <property type="protein sequence ID" value="CAL1240359.1"/>
    <property type="molecule type" value="Genomic_DNA"/>
</dbReference>
<gene>
    <name evidence="7" type="ORF">MECH1_V1_1583</name>
</gene>
<feature type="coiled-coil region" evidence="4">
    <location>
        <begin position="234"/>
        <end position="261"/>
    </location>
</feature>
<dbReference type="PRINTS" id="PR00344">
    <property type="entry name" value="BCTRLSENSOR"/>
</dbReference>
<sequence length="482" mass="52773">MRLTETVNLEIRTREAEHAQEWRTAHRDWLHRQAPMAFAVSLASGAIVALVLWDRFPRGWLLLWWGGVAVTAMGCYWWSRDPGALHREPALRWEHCYLGATALHGALWGAAGVFLFVGQDLALQMFLSLVLVVVATGAAITLAPLRGAPLVFLLPALGSYAAGLLAQGGAAPLATAAALALYVALLTALAEQVHHAWAETRGLRPATPAVSDRARCLPAAGESAGDHQALERLVMERTEQLARSERALREANRRKDEFLAILAHELRNPLGPIRNAVEVMRRPNLPEATLSWARSVIDRQVDHLSRLVNDLLDVSRIVQGKFLLQESLLDPALVIERAVEASRPRIEARQHRLTVTLPEQMPRIRGDLLRLAQVVSNLLDNAAKYTDAGGNIWLTVTVAGDGVAIRVRDNGLGIPPEALPRIFDLFSQADRSPDRTQGGLGIGLSLVRRLVELHGGRVEAHSEGPGRGAEFVVWLPCATRPE</sequence>
<keyword evidence="8" id="KW-1185">Reference proteome</keyword>
<dbReference type="Gene3D" id="3.30.565.10">
    <property type="entry name" value="Histidine kinase-like ATPase, C-terminal domain"/>
    <property type="match status" value="1"/>
</dbReference>
<dbReference type="CDD" id="cd00075">
    <property type="entry name" value="HATPase"/>
    <property type="match status" value="1"/>
</dbReference>
<feature type="transmembrane region" description="Helical" evidence="5">
    <location>
        <begin position="173"/>
        <end position="190"/>
    </location>
</feature>
<name>A0ABP1C7V6_9GAMM</name>
<keyword evidence="5" id="KW-0812">Transmembrane</keyword>
<dbReference type="SUPFAM" id="SSF47384">
    <property type="entry name" value="Homodimeric domain of signal transducing histidine kinase"/>
    <property type="match status" value="1"/>
</dbReference>
<evidence type="ECO:0000256" key="1">
    <source>
        <dbReference type="ARBA" id="ARBA00000085"/>
    </source>
</evidence>
<evidence type="ECO:0000256" key="5">
    <source>
        <dbReference type="SAM" id="Phobius"/>
    </source>
</evidence>
<dbReference type="PANTHER" id="PTHR43547:SF2">
    <property type="entry name" value="HYBRID SIGNAL TRANSDUCTION HISTIDINE KINASE C"/>
    <property type="match status" value="1"/>
</dbReference>
<dbReference type="InterPro" id="IPR004358">
    <property type="entry name" value="Sig_transdc_His_kin-like_C"/>
</dbReference>
<dbReference type="SUPFAM" id="SSF55874">
    <property type="entry name" value="ATPase domain of HSP90 chaperone/DNA topoisomerase II/histidine kinase"/>
    <property type="match status" value="1"/>
</dbReference>
<dbReference type="SMART" id="SM00387">
    <property type="entry name" value="HATPase_c"/>
    <property type="match status" value="1"/>
</dbReference>
<evidence type="ECO:0000256" key="2">
    <source>
        <dbReference type="ARBA" id="ARBA00012438"/>
    </source>
</evidence>
<dbReference type="CDD" id="cd00082">
    <property type="entry name" value="HisKA"/>
    <property type="match status" value="1"/>
</dbReference>
<protein>
    <recommendedName>
        <fullName evidence="2">histidine kinase</fullName>
        <ecNumber evidence="2">2.7.13.3</ecNumber>
    </recommendedName>
</protein>
<dbReference type="InterPro" id="IPR036890">
    <property type="entry name" value="HATPase_C_sf"/>
</dbReference>
<keyword evidence="4" id="KW-0175">Coiled coil</keyword>
<reference evidence="7 8" key="1">
    <citation type="submission" date="2024-04" db="EMBL/GenBank/DDBJ databases">
        <authorList>
            <person name="Cremers G."/>
        </authorList>
    </citation>
    <scope>NUCLEOTIDE SEQUENCE [LARGE SCALE GENOMIC DNA]</scope>
    <source>
        <strain evidence="7">MeCH1-AG</strain>
    </source>
</reference>
<evidence type="ECO:0000256" key="4">
    <source>
        <dbReference type="SAM" id="Coils"/>
    </source>
</evidence>
<keyword evidence="5" id="KW-0472">Membrane</keyword>
<proteinExistence type="predicted"/>
<feature type="transmembrane region" description="Helical" evidence="5">
    <location>
        <begin position="36"/>
        <end position="53"/>
    </location>
</feature>
<dbReference type="PANTHER" id="PTHR43547">
    <property type="entry name" value="TWO-COMPONENT HISTIDINE KINASE"/>
    <property type="match status" value="1"/>
</dbReference>
<feature type="domain" description="Histidine kinase" evidence="6">
    <location>
        <begin position="261"/>
        <end position="479"/>
    </location>
</feature>
<dbReference type="SMART" id="SM00388">
    <property type="entry name" value="HisKA"/>
    <property type="match status" value="1"/>
</dbReference>
<feature type="transmembrane region" description="Helical" evidence="5">
    <location>
        <begin position="98"/>
        <end position="117"/>
    </location>
</feature>
<keyword evidence="7" id="KW-0808">Transferase</keyword>
<dbReference type="Pfam" id="PF00512">
    <property type="entry name" value="HisKA"/>
    <property type="match status" value="1"/>
</dbReference>
<feature type="transmembrane region" description="Helical" evidence="5">
    <location>
        <begin position="59"/>
        <end position="78"/>
    </location>
</feature>
<evidence type="ECO:0000259" key="6">
    <source>
        <dbReference type="PROSITE" id="PS50109"/>
    </source>
</evidence>
<keyword evidence="3" id="KW-0597">Phosphoprotein</keyword>
<keyword evidence="7" id="KW-0418">Kinase</keyword>
<dbReference type="Gene3D" id="1.10.287.130">
    <property type="match status" value="1"/>
</dbReference>
<dbReference type="InterPro" id="IPR003594">
    <property type="entry name" value="HATPase_dom"/>
</dbReference>
<evidence type="ECO:0000313" key="8">
    <source>
        <dbReference type="Proteomes" id="UP001497493"/>
    </source>
</evidence>
<comment type="catalytic activity">
    <reaction evidence="1">
        <text>ATP + protein L-histidine = ADP + protein N-phospho-L-histidine.</text>
        <dbReference type="EC" id="2.7.13.3"/>
    </reaction>
</comment>
<evidence type="ECO:0000313" key="7">
    <source>
        <dbReference type="EMBL" id="CAL1240359.1"/>
    </source>
</evidence>
<dbReference type="PROSITE" id="PS50109">
    <property type="entry name" value="HIS_KIN"/>
    <property type="match status" value="1"/>
</dbReference>
<dbReference type="InterPro" id="IPR005467">
    <property type="entry name" value="His_kinase_dom"/>
</dbReference>
<dbReference type="Proteomes" id="UP001497493">
    <property type="component" value="Chromosome"/>
</dbReference>
<evidence type="ECO:0000256" key="3">
    <source>
        <dbReference type="ARBA" id="ARBA00022553"/>
    </source>
</evidence>
<dbReference type="EC" id="2.7.13.3" evidence="2"/>
<feature type="transmembrane region" description="Helical" evidence="5">
    <location>
        <begin position="123"/>
        <end position="143"/>
    </location>
</feature>
<organism evidence="7 8">
    <name type="scientific">Candidatus Methylocalor cossyra</name>
    <dbReference type="NCBI Taxonomy" id="3108543"/>
    <lineage>
        <taxon>Bacteria</taxon>
        <taxon>Pseudomonadati</taxon>
        <taxon>Pseudomonadota</taxon>
        <taxon>Gammaproteobacteria</taxon>
        <taxon>Methylococcales</taxon>
        <taxon>Methylococcaceae</taxon>
        <taxon>Candidatus Methylocalor</taxon>
    </lineage>
</organism>
<accession>A0ABP1C7V6</accession>
<keyword evidence="5" id="KW-1133">Transmembrane helix</keyword>
<dbReference type="GO" id="GO:0004673">
    <property type="term" value="F:protein histidine kinase activity"/>
    <property type="evidence" value="ECO:0007669"/>
    <property type="project" value="UniProtKB-EC"/>
</dbReference>